<feature type="domain" description="Amino acid transporter transmembrane" evidence="16">
    <location>
        <begin position="92"/>
        <end position="199"/>
    </location>
</feature>
<feature type="transmembrane region" description="Helical" evidence="15">
    <location>
        <begin position="285"/>
        <end position="305"/>
    </location>
</feature>
<dbReference type="STRING" id="451379.A0A0N5ASS0"/>
<evidence type="ECO:0000256" key="10">
    <source>
        <dbReference type="ARBA" id="ARBA00023136"/>
    </source>
</evidence>
<evidence type="ECO:0000259" key="16">
    <source>
        <dbReference type="Pfam" id="PF01490"/>
    </source>
</evidence>
<feature type="transmembrane region" description="Helical" evidence="15">
    <location>
        <begin position="6"/>
        <end position="23"/>
    </location>
</feature>
<feature type="transmembrane region" description="Helical" evidence="15">
    <location>
        <begin position="161"/>
        <end position="187"/>
    </location>
</feature>
<evidence type="ECO:0000256" key="9">
    <source>
        <dbReference type="ARBA" id="ARBA00023053"/>
    </source>
</evidence>
<feature type="transmembrane region" description="Helical" evidence="15">
    <location>
        <begin position="465"/>
        <end position="487"/>
    </location>
</feature>
<dbReference type="InterPro" id="IPR013057">
    <property type="entry name" value="AA_transpt_TM"/>
</dbReference>
<sequence length="522" mass="59255">MNDSMTLMPWVLYLLLLVSYINTQLYKICGCGFFSANLPVEIHRDHNMSIRYRFFNRLDQGTGTLRMPDHVVPQHFFSVLPFSDFEQEDGKQSSFVTVFSIWNTMMGTSLLAMPWAVEQAGFAAGTFLILAMGALSFYTAYRVVDSPNGLIDLPDICRYFWGALGNGFATFFSILVFLGTCMVYWVLMSNFLYYTGTVVHDFMQPNSTIIPILANRTFKCDIYCPEQCKLEKYGSTEGSTLSELETVRSKQSFFSFDNIWTLQGTVPLFLAVAVLPLVNFKSPTFFTKFNVFGTISVTYLVVFVISKVTECGFNLNFSDASSEHYARLFNWKFPALIGTLALSYFIHNAVLTILRNQANPQNNQSIIVCRFLLFNCWCTIFFCISNTNFLNNFGSGDVMSVVARVFILFQMLTVLPLLMYLIRVQFFVAVLGKVYPGFVHVFLLNCFGLALFAFVAIFYPHIGSILRFVGSFSGLIYVFSLPCAIHLKKLHMQGRLKRIDMITHGAIVLFGIINFVSQFLLI</sequence>
<dbReference type="PANTHER" id="PTHR22950:SF244">
    <property type="entry name" value="NEUTRAL AMINO ACID TRANSPORTER 9"/>
    <property type="match status" value="1"/>
</dbReference>
<keyword evidence="5" id="KW-0479">Metal-binding</keyword>
<evidence type="ECO:0000256" key="5">
    <source>
        <dbReference type="ARBA" id="ARBA00022723"/>
    </source>
</evidence>
<evidence type="ECO:0000256" key="14">
    <source>
        <dbReference type="ARBA" id="ARBA00038442"/>
    </source>
</evidence>
<dbReference type="GO" id="GO:0005765">
    <property type="term" value="C:lysosomal membrane"/>
    <property type="evidence" value="ECO:0007669"/>
    <property type="project" value="UniProtKB-SubCell"/>
</dbReference>
<comment type="similarity">
    <text evidence="14">Belongs to the amino acid/polyamine transporter 2 family. SLC38A9 subfamily.</text>
</comment>
<feature type="domain" description="Amino acid transporter transmembrane" evidence="16">
    <location>
        <begin position="268"/>
        <end position="491"/>
    </location>
</feature>
<evidence type="ECO:0000256" key="2">
    <source>
        <dbReference type="ARBA" id="ARBA00004155"/>
    </source>
</evidence>
<feature type="transmembrane region" description="Helical" evidence="15">
    <location>
        <begin position="122"/>
        <end position="141"/>
    </location>
</feature>
<feature type="transmembrane region" description="Helical" evidence="15">
    <location>
        <begin position="401"/>
        <end position="422"/>
    </location>
</feature>
<dbReference type="AlphaFoldDB" id="A0A0N5ASS0"/>
<protein>
    <submittedName>
        <fullName evidence="18">Aa_trans domain-containing protein</fullName>
    </submittedName>
</protein>
<accession>A0A0N5ASS0</accession>
<organism evidence="17 18">
    <name type="scientific">Syphacia muris</name>
    <dbReference type="NCBI Taxonomy" id="451379"/>
    <lineage>
        <taxon>Eukaryota</taxon>
        <taxon>Metazoa</taxon>
        <taxon>Ecdysozoa</taxon>
        <taxon>Nematoda</taxon>
        <taxon>Chromadorea</taxon>
        <taxon>Rhabditida</taxon>
        <taxon>Spirurina</taxon>
        <taxon>Oxyuridomorpha</taxon>
        <taxon>Oxyuroidea</taxon>
        <taxon>Oxyuridae</taxon>
        <taxon>Syphacia</taxon>
    </lineage>
</organism>
<evidence type="ECO:0000256" key="8">
    <source>
        <dbReference type="ARBA" id="ARBA00022989"/>
    </source>
</evidence>
<keyword evidence="12" id="KW-0325">Glycoprotein</keyword>
<evidence type="ECO:0000256" key="11">
    <source>
        <dbReference type="ARBA" id="ARBA00023157"/>
    </source>
</evidence>
<evidence type="ECO:0000256" key="13">
    <source>
        <dbReference type="ARBA" id="ARBA00023228"/>
    </source>
</evidence>
<comment type="subcellular location">
    <subcellularLocation>
        <location evidence="1">Late endosome membrane</location>
        <topology evidence="1">Multi-pass membrane protein</topology>
    </subcellularLocation>
    <subcellularLocation>
        <location evidence="2">Lysosome membrane</location>
        <topology evidence="2">Multi-pass membrane protein</topology>
    </subcellularLocation>
</comment>
<dbReference type="GO" id="GO:0031902">
    <property type="term" value="C:late endosome membrane"/>
    <property type="evidence" value="ECO:0007669"/>
    <property type="project" value="UniProtKB-SubCell"/>
</dbReference>
<evidence type="ECO:0000256" key="12">
    <source>
        <dbReference type="ARBA" id="ARBA00023180"/>
    </source>
</evidence>
<dbReference type="GO" id="GO:0046872">
    <property type="term" value="F:metal ion binding"/>
    <property type="evidence" value="ECO:0007669"/>
    <property type="project" value="UniProtKB-KW"/>
</dbReference>
<evidence type="ECO:0000256" key="15">
    <source>
        <dbReference type="SAM" id="Phobius"/>
    </source>
</evidence>
<dbReference type="Proteomes" id="UP000046393">
    <property type="component" value="Unplaced"/>
</dbReference>
<feature type="transmembrane region" description="Helical" evidence="15">
    <location>
        <begin position="499"/>
        <end position="521"/>
    </location>
</feature>
<keyword evidence="4 15" id="KW-0812">Transmembrane</keyword>
<feature type="transmembrane region" description="Helical" evidence="15">
    <location>
        <begin position="95"/>
        <end position="116"/>
    </location>
</feature>
<evidence type="ECO:0000313" key="18">
    <source>
        <dbReference type="WBParaSite" id="SMUV_0000785101-mRNA-1"/>
    </source>
</evidence>
<feature type="transmembrane region" description="Helical" evidence="15">
    <location>
        <begin position="366"/>
        <end position="389"/>
    </location>
</feature>
<feature type="transmembrane region" description="Helical" evidence="15">
    <location>
        <begin position="259"/>
        <end position="278"/>
    </location>
</feature>
<evidence type="ECO:0000256" key="6">
    <source>
        <dbReference type="ARBA" id="ARBA00022753"/>
    </source>
</evidence>
<evidence type="ECO:0000256" key="3">
    <source>
        <dbReference type="ARBA" id="ARBA00022448"/>
    </source>
</evidence>
<keyword evidence="6" id="KW-0967">Endosome</keyword>
<feature type="transmembrane region" description="Helical" evidence="15">
    <location>
        <begin position="434"/>
        <end position="459"/>
    </location>
</feature>
<dbReference type="WBParaSite" id="SMUV_0000785101-mRNA-1">
    <property type="protein sequence ID" value="SMUV_0000785101-mRNA-1"/>
    <property type="gene ID" value="SMUV_0000785101"/>
</dbReference>
<keyword evidence="11" id="KW-1015">Disulfide bond</keyword>
<keyword evidence="3" id="KW-0813">Transport</keyword>
<evidence type="ECO:0000256" key="7">
    <source>
        <dbReference type="ARBA" id="ARBA00022970"/>
    </source>
</evidence>
<keyword evidence="10 15" id="KW-0472">Membrane</keyword>
<proteinExistence type="inferred from homology"/>
<dbReference type="GO" id="GO:0015179">
    <property type="term" value="F:L-amino acid transmembrane transporter activity"/>
    <property type="evidence" value="ECO:0007669"/>
    <property type="project" value="TreeGrafter"/>
</dbReference>
<feature type="transmembrane region" description="Helical" evidence="15">
    <location>
        <begin position="333"/>
        <end position="354"/>
    </location>
</feature>
<keyword evidence="9" id="KW-0915">Sodium</keyword>
<dbReference type="Pfam" id="PF01490">
    <property type="entry name" value="Aa_trans"/>
    <property type="match status" value="2"/>
</dbReference>
<reference evidence="18" key="1">
    <citation type="submission" date="2017-02" db="UniProtKB">
        <authorList>
            <consortium name="WormBaseParasite"/>
        </authorList>
    </citation>
    <scope>IDENTIFICATION</scope>
</reference>
<keyword evidence="8 15" id="KW-1133">Transmembrane helix</keyword>
<keyword evidence="13" id="KW-0458">Lysosome</keyword>
<keyword evidence="7" id="KW-0029">Amino-acid transport</keyword>
<keyword evidence="17" id="KW-1185">Reference proteome</keyword>
<evidence type="ECO:0000256" key="4">
    <source>
        <dbReference type="ARBA" id="ARBA00022692"/>
    </source>
</evidence>
<evidence type="ECO:0000313" key="17">
    <source>
        <dbReference type="Proteomes" id="UP000046393"/>
    </source>
</evidence>
<dbReference type="PANTHER" id="PTHR22950">
    <property type="entry name" value="AMINO ACID TRANSPORTER"/>
    <property type="match status" value="1"/>
</dbReference>
<evidence type="ECO:0000256" key="1">
    <source>
        <dbReference type="ARBA" id="ARBA00004107"/>
    </source>
</evidence>
<name>A0A0N5ASS0_9BILA</name>